<dbReference type="GO" id="GO:0035418">
    <property type="term" value="P:protein localization to synapse"/>
    <property type="evidence" value="ECO:0007669"/>
    <property type="project" value="TreeGrafter"/>
</dbReference>
<dbReference type="GO" id="GO:0007281">
    <property type="term" value="P:germ cell development"/>
    <property type="evidence" value="ECO:0007669"/>
    <property type="project" value="TreeGrafter"/>
</dbReference>
<dbReference type="WBParaSite" id="ASIM_0001907201-mRNA-1">
    <property type="protein sequence ID" value="ASIM_0001907201-mRNA-1"/>
    <property type="gene ID" value="ASIM_0001907201"/>
</dbReference>
<feature type="domain" description="DRBM" evidence="4">
    <location>
        <begin position="12"/>
        <end position="81"/>
    </location>
</feature>
<dbReference type="Pfam" id="PF00035">
    <property type="entry name" value="dsrm"/>
    <property type="match status" value="1"/>
</dbReference>
<dbReference type="GO" id="GO:0005886">
    <property type="term" value="C:plasma membrane"/>
    <property type="evidence" value="ECO:0007669"/>
    <property type="project" value="TreeGrafter"/>
</dbReference>
<keyword evidence="1 2" id="KW-0694">RNA-binding</keyword>
<dbReference type="InterPro" id="IPR014720">
    <property type="entry name" value="dsRBD_dom"/>
</dbReference>
<feature type="region of interest" description="Disordered" evidence="3">
    <location>
        <begin position="124"/>
        <end position="158"/>
    </location>
</feature>
<dbReference type="GO" id="GO:0043025">
    <property type="term" value="C:neuronal cell body"/>
    <property type="evidence" value="ECO:0007669"/>
    <property type="project" value="TreeGrafter"/>
</dbReference>
<gene>
    <name evidence="5" type="ORF">ASIM_LOCUS18467</name>
</gene>
<dbReference type="AlphaFoldDB" id="A0A0M3KDL9"/>
<protein>
    <submittedName>
        <fullName evidence="7">Maternal effect protein staufen (inferred by orthology to a D. melanogaster protein)</fullName>
    </submittedName>
</protein>
<feature type="compositionally biased region" description="Polar residues" evidence="3">
    <location>
        <begin position="219"/>
        <end position="230"/>
    </location>
</feature>
<feature type="compositionally biased region" description="Polar residues" evidence="3">
    <location>
        <begin position="124"/>
        <end position="135"/>
    </location>
</feature>
<dbReference type="CDD" id="cd19860">
    <property type="entry name" value="DSRM_STAU_rpt4"/>
    <property type="match status" value="1"/>
</dbReference>
<proteinExistence type="predicted"/>
<dbReference type="GO" id="GO:0003725">
    <property type="term" value="F:double-stranded RNA binding"/>
    <property type="evidence" value="ECO:0007669"/>
    <property type="project" value="TreeGrafter"/>
</dbReference>
<dbReference type="Gene3D" id="3.30.160.20">
    <property type="match status" value="1"/>
</dbReference>
<evidence type="ECO:0000313" key="5">
    <source>
        <dbReference type="EMBL" id="VDK64920.1"/>
    </source>
</evidence>
<dbReference type="GO" id="GO:0098964">
    <property type="term" value="P:anterograde dendritic transport of messenger ribonucleoprotein complex"/>
    <property type="evidence" value="ECO:0007669"/>
    <property type="project" value="TreeGrafter"/>
</dbReference>
<dbReference type="FunFam" id="3.30.160.20:FF:000007">
    <property type="entry name" value="Double-stranded RNA-binding protein Staufen homolog 1"/>
    <property type="match status" value="1"/>
</dbReference>
<dbReference type="GO" id="GO:0032839">
    <property type="term" value="C:dendrite cytoplasm"/>
    <property type="evidence" value="ECO:0007669"/>
    <property type="project" value="GOC"/>
</dbReference>
<evidence type="ECO:0000259" key="4">
    <source>
        <dbReference type="PROSITE" id="PS50137"/>
    </source>
</evidence>
<accession>A0A0M3KDL9</accession>
<reference evidence="5 6" key="2">
    <citation type="submission" date="2018-11" db="EMBL/GenBank/DDBJ databases">
        <authorList>
            <consortium name="Pathogen Informatics"/>
        </authorList>
    </citation>
    <scope>NUCLEOTIDE SEQUENCE [LARGE SCALE GENOMIC DNA]</scope>
</reference>
<keyword evidence="6" id="KW-1185">Reference proteome</keyword>
<dbReference type="PANTHER" id="PTHR46054">
    <property type="entry name" value="MATERNAL EFFECT PROTEIN STAUFEN"/>
    <property type="match status" value="1"/>
</dbReference>
<name>A0A0M3KDL9_ANISI</name>
<feature type="compositionally biased region" description="Basic and acidic residues" evidence="3">
    <location>
        <begin position="140"/>
        <end position="154"/>
    </location>
</feature>
<dbReference type="EMBL" id="UYRR01035555">
    <property type="protein sequence ID" value="VDK64920.1"/>
    <property type="molecule type" value="Genomic_DNA"/>
</dbReference>
<evidence type="ECO:0000313" key="7">
    <source>
        <dbReference type="WBParaSite" id="ASIM_0001907201-mRNA-1"/>
    </source>
</evidence>
<dbReference type="GO" id="GO:0003729">
    <property type="term" value="F:mRNA binding"/>
    <property type="evidence" value="ECO:0007669"/>
    <property type="project" value="TreeGrafter"/>
</dbReference>
<organism evidence="7">
    <name type="scientific">Anisakis simplex</name>
    <name type="common">Herring worm</name>
    <dbReference type="NCBI Taxonomy" id="6269"/>
    <lineage>
        <taxon>Eukaryota</taxon>
        <taxon>Metazoa</taxon>
        <taxon>Ecdysozoa</taxon>
        <taxon>Nematoda</taxon>
        <taxon>Chromadorea</taxon>
        <taxon>Rhabditida</taxon>
        <taxon>Spirurina</taxon>
        <taxon>Ascaridomorpha</taxon>
        <taxon>Ascaridoidea</taxon>
        <taxon>Anisakidae</taxon>
        <taxon>Anisakis</taxon>
        <taxon>Anisakis simplex complex</taxon>
    </lineage>
</organism>
<dbReference type="Proteomes" id="UP000267096">
    <property type="component" value="Unassembled WGS sequence"/>
</dbReference>
<evidence type="ECO:0000256" key="2">
    <source>
        <dbReference type="PROSITE-ProRule" id="PRU00266"/>
    </source>
</evidence>
<dbReference type="PANTHER" id="PTHR46054:SF3">
    <property type="entry name" value="MATERNAL EFFECT PROTEIN STAUFEN"/>
    <property type="match status" value="1"/>
</dbReference>
<dbReference type="GO" id="GO:0010494">
    <property type="term" value="C:cytoplasmic stress granule"/>
    <property type="evidence" value="ECO:0007669"/>
    <property type="project" value="TreeGrafter"/>
</dbReference>
<dbReference type="InterPro" id="IPR051740">
    <property type="entry name" value="DRBM-containing_protein"/>
</dbReference>
<evidence type="ECO:0000313" key="6">
    <source>
        <dbReference type="Proteomes" id="UP000267096"/>
    </source>
</evidence>
<dbReference type="OrthoDB" id="10037267at2759"/>
<dbReference type="SUPFAM" id="SSF54768">
    <property type="entry name" value="dsRNA-binding domain-like"/>
    <property type="match status" value="1"/>
</dbReference>
<feature type="compositionally biased region" description="Polar residues" evidence="3">
    <location>
        <begin position="196"/>
        <end position="211"/>
    </location>
</feature>
<sequence length="318" mass="34981">MKMDPDYGHQINPVSRLMQVMQARKDTEPKFQLIAEHGQSRYKEFVVEVTCGEELRCEGTGPNKKLAKRAAAEAMLARIGYVKPMPKPGKSLLKKRNDACRIVDSEQPKPLEIGVFNADELITSSQTNSMTTSVNESDDSNARNDSENSPKESVSEVTLSVTATIGSQVMTFADVDQTARADDHHTVWGSAAAAAESTSFPDAESRNVTNECENDDTNKSSTKPTTPANKRHVTFSNEVSACPPPDDSNYPSALITPLKSEMLFVSKMRKRGRDSKKLLSDEQKREMAEMAREFLAGWNAAENASLVKAYAENAPKSK</sequence>
<dbReference type="SMART" id="SM00358">
    <property type="entry name" value="DSRM"/>
    <property type="match status" value="1"/>
</dbReference>
<reference evidence="7" key="1">
    <citation type="submission" date="2017-02" db="UniProtKB">
        <authorList>
            <consortium name="WormBaseParasite"/>
        </authorList>
    </citation>
    <scope>IDENTIFICATION</scope>
</reference>
<evidence type="ECO:0000256" key="3">
    <source>
        <dbReference type="SAM" id="MobiDB-lite"/>
    </source>
</evidence>
<dbReference type="PROSITE" id="PS50137">
    <property type="entry name" value="DS_RBD"/>
    <property type="match status" value="1"/>
</dbReference>
<evidence type="ECO:0000256" key="1">
    <source>
        <dbReference type="ARBA" id="ARBA00022884"/>
    </source>
</evidence>
<dbReference type="GO" id="GO:0008298">
    <property type="term" value="P:intracellular mRNA localization"/>
    <property type="evidence" value="ECO:0007669"/>
    <property type="project" value="TreeGrafter"/>
</dbReference>
<feature type="region of interest" description="Disordered" evidence="3">
    <location>
        <begin position="190"/>
        <end position="230"/>
    </location>
</feature>